<dbReference type="PANTHER" id="PTHR33164">
    <property type="entry name" value="TRANSCRIPTIONAL REGULATOR, MARR FAMILY"/>
    <property type="match status" value="1"/>
</dbReference>
<dbReference type="PROSITE" id="PS50995">
    <property type="entry name" value="HTH_MARR_2"/>
    <property type="match status" value="1"/>
</dbReference>
<dbReference type="Proteomes" id="UP000256541">
    <property type="component" value="Unassembled WGS sequence"/>
</dbReference>
<dbReference type="GO" id="GO:0006950">
    <property type="term" value="P:response to stress"/>
    <property type="evidence" value="ECO:0007669"/>
    <property type="project" value="TreeGrafter"/>
</dbReference>
<evidence type="ECO:0000313" key="2">
    <source>
        <dbReference type="EMBL" id="RFA12248.1"/>
    </source>
</evidence>
<gene>
    <name evidence="2" type="ORF">B7R22_16605</name>
</gene>
<feature type="domain" description="HTH marR-type" evidence="1">
    <location>
        <begin position="3"/>
        <end position="137"/>
    </location>
</feature>
<sequence length="148" mass="16195">MNLRQVFDDLVRLETELWNTLDARLVRECGVTLAAFNALLIVSETVNCRVNDLASALAMTVGGVSQSVDRFEARGLLVRRPNPANRRSSLLEVTDAGRIALDAASGIFDDELTIWFTQPLGDHTLNRFAADLEALRAASAHRRADSGS</sequence>
<proteinExistence type="predicted"/>
<dbReference type="Gene3D" id="1.10.10.10">
    <property type="entry name" value="Winged helix-like DNA-binding domain superfamily/Winged helix DNA-binding domain"/>
    <property type="match status" value="1"/>
</dbReference>
<dbReference type="InterPro" id="IPR036390">
    <property type="entry name" value="WH_DNA-bd_sf"/>
</dbReference>
<organism evidence="2 3">
    <name type="scientific">Subtercola boreus</name>
    <dbReference type="NCBI Taxonomy" id="120213"/>
    <lineage>
        <taxon>Bacteria</taxon>
        <taxon>Bacillati</taxon>
        <taxon>Actinomycetota</taxon>
        <taxon>Actinomycetes</taxon>
        <taxon>Micrococcales</taxon>
        <taxon>Microbacteriaceae</taxon>
        <taxon>Subtercola</taxon>
    </lineage>
</organism>
<dbReference type="InterPro" id="IPR039422">
    <property type="entry name" value="MarR/SlyA-like"/>
</dbReference>
<dbReference type="RefSeq" id="WP_116412834.1">
    <property type="nucleotide sequence ID" value="NZ_NBXB01000043.1"/>
</dbReference>
<comment type="caution">
    <text evidence="2">The sequence shown here is derived from an EMBL/GenBank/DDBJ whole genome shotgun (WGS) entry which is preliminary data.</text>
</comment>
<dbReference type="SUPFAM" id="SSF46785">
    <property type="entry name" value="Winged helix' DNA-binding domain"/>
    <property type="match status" value="1"/>
</dbReference>
<dbReference type="InterPro" id="IPR000835">
    <property type="entry name" value="HTH_MarR-typ"/>
</dbReference>
<evidence type="ECO:0000313" key="3">
    <source>
        <dbReference type="Proteomes" id="UP000256541"/>
    </source>
</evidence>
<dbReference type="EMBL" id="NBXB01000043">
    <property type="protein sequence ID" value="RFA12248.1"/>
    <property type="molecule type" value="Genomic_DNA"/>
</dbReference>
<protein>
    <recommendedName>
        <fullName evidence="1">HTH marR-type domain-containing protein</fullName>
    </recommendedName>
</protein>
<dbReference type="GO" id="GO:0003700">
    <property type="term" value="F:DNA-binding transcription factor activity"/>
    <property type="evidence" value="ECO:0007669"/>
    <property type="project" value="InterPro"/>
</dbReference>
<dbReference type="Pfam" id="PF12802">
    <property type="entry name" value="MarR_2"/>
    <property type="match status" value="1"/>
</dbReference>
<dbReference type="SMART" id="SM00347">
    <property type="entry name" value="HTH_MARR"/>
    <property type="match status" value="1"/>
</dbReference>
<dbReference type="AlphaFoldDB" id="A0A3E0VS34"/>
<name>A0A3E0VS34_9MICO</name>
<dbReference type="PANTHER" id="PTHR33164:SF94">
    <property type="entry name" value="TRANSCRIPTIONAL REGULATORY PROTEIN-RELATED"/>
    <property type="match status" value="1"/>
</dbReference>
<dbReference type="OrthoDB" id="162531at2"/>
<reference evidence="2 3" key="1">
    <citation type="submission" date="2017-04" db="EMBL/GenBank/DDBJ databases">
        <title>Comparative genome analysis of Subtercola boreus.</title>
        <authorList>
            <person name="Cho Y.-J."/>
            <person name="Cho A."/>
            <person name="Kim O.-S."/>
            <person name="Lee J.-I."/>
        </authorList>
    </citation>
    <scope>NUCLEOTIDE SEQUENCE [LARGE SCALE GENOMIC DNA]</scope>
    <source>
        <strain evidence="2 3">P27479</strain>
    </source>
</reference>
<dbReference type="InterPro" id="IPR036388">
    <property type="entry name" value="WH-like_DNA-bd_sf"/>
</dbReference>
<evidence type="ECO:0000259" key="1">
    <source>
        <dbReference type="PROSITE" id="PS50995"/>
    </source>
</evidence>
<accession>A0A3E0VS34</accession>